<evidence type="ECO:0000313" key="13">
    <source>
        <dbReference type="Proteomes" id="UP000824469"/>
    </source>
</evidence>
<sequence length="660" mass="71899">MADSSSSDAALALANLSLNPNMLQGQDDPSVLPPPPPQCQSLINLVNEIAQIGHYRKTQKKDCLTLTRRIKLLMPLLEELRDMHQGMGSLPQDAVPCIYSLEKALQSAKTLLKLCHDGSKLYLVLESEGIAGRFRELTGELDQALNGFPYDLLKVTDEVREQVELMHLQLKRSKGRADTQDIELFMDIMIALSHKDGRNADSAVLERLADKLQLSTISDLTMESRAVKKLVKERGGEMDETAEHIIYLLKKMKGIQEIGSLEGDKNCAESLASEITLPTVPEDFRCPISLEMMKDPVIVATGQTYDRLCIQKWFDSGHKTCPKTQQILPHIILTPNYVLRSLIAQWCETHGVEVPSKAGPSGSGVCCNSSVVSSEDQRGIDILVQKLSCRETNVQRTAAEEIRLLAKRNSDNRLLIAEAGAIPHLVKLLSSTDVKIQEHAVTALLNLSIHSSNKGLIVQAGAISYIIEVLKHGSMESRENAAATLFSLSVVDENKVTIGNAGAIPPLVDLLRDGTPRGKKDAATALFNLSIFQGNKARAVRAGVVPPLMALLVDQSIGMVDEALAILAILATHQEGRIAIGKQSAIHTLVDLIHSGLARNKENAAAVLLALGINDSSHLLTALQLGVYKDLVELSKNGTARARRKATTLLDLISKQEHVP</sequence>
<dbReference type="Pfam" id="PF25598">
    <property type="entry name" value="ARM_PUB"/>
    <property type="match status" value="1"/>
</dbReference>
<dbReference type="InterPro" id="IPR003613">
    <property type="entry name" value="Ubox_domain"/>
</dbReference>
<keyword evidence="6" id="KW-0833">Ubl conjugation pathway</keyword>
<dbReference type="InterPro" id="IPR036537">
    <property type="entry name" value="Adaptor_Cbl_N_dom_sf"/>
</dbReference>
<dbReference type="InterPro" id="IPR057623">
    <property type="entry name" value="PUB12-19-like_N"/>
</dbReference>
<dbReference type="Gene3D" id="3.30.40.10">
    <property type="entry name" value="Zinc/RING finger domain, C3HC4 (zinc finger)"/>
    <property type="match status" value="1"/>
</dbReference>
<evidence type="ECO:0000256" key="10">
    <source>
        <dbReference type="PROSITE-ProRule" id="PRU00259"/>
    </source>
</evidence>
<dbReference type="FunFam" id="1.20.930.20:FF:000002">
    <property type="entry name" value="RING-type E3 ubiquitin transferase"/>
    <property type="match status" value="1"/>
</dbReference>
<dbReference type="CDD" id="cd16664">
    <property type="entry name" value="RING-Ubox_PUB"/>
    <property type="match status" value="1"/>
</dbReference>
<dbReference type="GO" id="GO:0007166">
    <property type="term" value="P:cell surface receptor signaling pathway"/>
    <property type="evidence" value="ECO:0007669"/>
    <property type="project" value="InterPro"/>
</dbReference>
<gene>
    <name evidence="12" type="ORF">KI387_018313</name>
</gene>
<protein>
    <recommendedName>
        <fullName evidence="7">U-box domain-containing protein 12</fullName>
        <ecNumber evidence="3">2.3.2.27</ecNumber>
    </recommendedName>
    <alternativeName>
        <fullName evidence="8">Plant U-box protein 12</fullName>
    </alternativeName>
    <alternativeName>
        <fullName evidence="9">RING-type E3 ubiquitin transferase PUB12</fullName>
    </alternativeName>
</protein>
<dbReference type="InterPro" id="IPR058678">
    <property type="entry name" value="ARM_PUB"/>
</dbReference>
<evidence type="ECO:0000256" key="3">
    <source>
        <dbReference type="ARBA" id="ARBA00012483"/>
    </source>
</evidence>
<evidence type="ECO:0000256" key="8">
    <source>
        <dbReference type="ARBA" id="ARBA00075465"/>
    </source>
</evidence>
<dbReference type="InterPro" id="IPR016024">
    <property type="entry name" value="ARM-type_fold"/>
</dbReference>
<reference evidence="12 13" key="1">
    <citation type="journal article" date="2021" name="Nat. Plants">
        <title>The Taxus genome provides insights into paclitaxel biosynthesis.</title>
        <authorList>
            <person name="Xiong X."/>
            <person name="Gou J."/>
            <person name="Liao Q."/>
            <person name="Li Y."/>
            <person name="Zhou Q."/>
            <person name="Bi G."/>
            <person name="Li C."/>
            <person name="Du R."/>
            <person name="Wang X."/>
            <person name="Sun T."/>
            <person name="Guo L."/>
            <person name="Liang H."/>
            <person name="Lu P."/>
            <person name="Wu Y."/>
            <person name="Zhang Z."/>
            <person name="Ro D.K."/>
            <person name="Shang Y."/>
            <person name="Huang S."/>
            <person name="Yan J."/>
        </authorList>
    </citation>
    <scope>NUCLEOTIDE SEQUENCE [LARGE SCALE GENOMIC DNA]</scope>
    <source>
        <strain evidence="12">Ta-2019</strain>
    </source>
</reference>
<proteinExistence type="predicted"/>
<evidence type="ECO:0000256" key="5">
    <source>
        <dbReference type="ARBA" id="ARBA00022737"/>
    </source>
</evidence>
<dbReference type="PROSITE" id="PS50176">
    <property type="entry name" value="ARM_REPEAT"/>
    <property type="match status" value="2"/>
</dbReference>
<name>A0AA38LGL7_TAXCH</name>
<dbReference type="GO" id="GO:0061630">
    <property type="term" value="F:ubiquitin protein ligase activity"/>
    <property type="evidence" value="ECO:0007669"/>
    <property type="project" value="UniProtKB-EC"/>
</dbReference>
<dbReference type="PANTHER" id="PTHR23315:SF49">
    <property type="entry name" value="RING-TYPE E3 UBIQUITIN TRANSFERASE"/>
    <property type="match status" value="1"/>
</dbReference>
<evidence type="ECO:0000256" key="6">
    <source>
        <dbReference type="ARBA" id="ARBA00022786"/>
    </source>
</evidence>
<evidence type="ECO:0000256" key="1">
    <source>
        <dbReference type="ARBA" id="ARBA00000900"/>
    </source>
</evidence>
<evidence type="ECO:0000313" key="12">
    <source>
        <dbReference type="EMBL" id="KAH9323674.1"/>
    </source>
</evidence>
<dbReference type="Pfam" id="PF25368">
    <property type="entry name" value="PUB10_N"/>
    <property type="match status" value="1"/>
</dbReference>
<dbReference type="InterPro" id="IPR045210">
    <property type="entry name" value="RING-Ubox_PUB"/>
</dbReference>
<accession>A0AA38LGL7</accession>
<feature type="domain" description="U-box" evidence="11">
    <location>
        <begin position="279"/>
        <end position="353"/>
    </location>
</feature>
<dbReference type="SUPFAM" id="SSF48371">
    <property type="entry name" value="ARM repeat"/>
    <property type="match status" value="1"/>
</dbReference>
<dbReference type="SMART" id="SM00504">
    <property type="entry name" value="Ubox"/>
    <property type="match status" value="1"/>
</dbReference>
<dbReference type="InterPro" id="IPR059179">
    <property type="entry name" value="MLKL-like_MCAfunc"/>
</dbReference>
<dbReference type="Pfam" id="PF04564">
    <property type="entry name" value="U-box"/>
    <property type="match status" value="1"/>
</dbReference>
<dbReference type="Gene3D" id="1.25.10.10">
    <property type="entry name" value="Leucine-rich Repeat Variant"/>
    <property type="match status" value="3"/>
</dbReference>
<dbReference type="InterPro" id="IPR011989">
    <property type="entry name" value="ARM-like"/>
</dbReference>
<dbReference type="OMA" id="AQWCESH"/>
<dbReference type="Proteomes" id="UP000824469">
    <property type="component" value="Unassembled WGS sequence"/>
</dbReference>
<dbReference type="InterPro" id="IPR013083">
    <property type="entry name" value="Znf_RING/FYVE/PHD"/>
</dbReference>
<keyword evidence="5" id="KW-0677">Repeat</keyword>
<evidence type="ECO:0000256" key="2">
    <source>
        <dbReference type="ARBA" id="ARBA00004906"/>
    </source>
</evidence>
<dbReference type="Gene3D" id="1.20.930.20">
    <property type="entry name" value="Adaptor protein Cbl, N-terminal domain"/>
    <property type="match status" value="1"/>
</dbReference>
<dbReference type="PROSITE" id="PS51698">
    <property type="entry name" value="U_BOX"/>
    <property type="match status" value="1"/>
</dbReference>
<feature type="repeat" description="ARM" evidence="10">
    <location>
        <begin position="420"/>
        <end position="462"/>
    </location>
</feature>
<dbReference type="InterPro" id="IPR000225">
    <property type="entry name" value="Armadillo"/>
</dbReference>
<feature type="repeat" description="ARM" evidence="10">
    <location>
        <begin position="502"/>
        <end position="544"/>
    </location>
</feature>
<evidence type="ECO:0000259" key="11">
    <source>
        <dbReference type="PROSITE" id="PS51698"/>
    </source>
</evidence>
<dbReference type="PANTHER" id="PTHR23315">
    <property type="entry name" value="U BOX DOMAIN-CONTAINING"/>
    <property type="match status" value="1"/>
</dbReference>
<keyword evidence="4" id="KW-0808">Transferase</keyword>
<evidence type="ECO:0000256" key="4">
    <source>
        <dbReference type="ARBA" id="ARBA00022679"/>
    </source>
</evidence>
<dbReference type="AlphaFoldDB" id="A0AA38LGL7"/>
<dbReference type="SMART" id="SM00185">
    <property type="entry name" value="ARM"/>
    <property type="match status" value="6"/>
</dbReference>
<dbReference type="FunFam" id="3.30.40.10:FF:000114">
    <property type="entry name" value="RING-type E3 ubiquitin transferase"/>
    <property type="match status" value="1"/>
</dbReference>
<comment type="pathway">
    <text evidence="2">Protein modification; protein ubiquitination.</text>
</comment>
<dbReference type="FunFam" id="1.25.10.10:FF:000082">
    <property type="entry name" value="RING-type E3 ubiquitin transferase"/>
    <property type="match status" value="1"/>
</dbReference>
<comment type="caution">
    <text evidence="12">The sequence shown here is derived from an EMBL/GenBank/DDBJ whole genome shotgun (WGS) entry which is preliminary data.</text>
</comment>
<dbReference type="SUPFAM" id="SSF57850">
    <property type="entry name" value="RING/U-box"/>
    <property type="match status" value="1"/>
</dbReference>
<organism evidence="12 13">
    <name type="scientific">Taxus chinensis</name>
    <name type="common">Chinese yew</name>
    <name type="synonym">Taxus wallichiana var. chinensis</name>
    <dbReference type="NCBI Taxonomy" id="29808"/>
    <lineage>
        <taxon>Eukaryota</taxon>
        <taxon>Viridiplantae</taxon>
        <taxon>Streptophyta</taxon>
        <taxon>Embryophyta</taxon>
        <taxon>Tracheophyta</taxon>
        <taxon>Spermatophyta</taxon>
        <taxon>Pinopsida</taxon>
        <taxon>Pinidae</taxon>
        <taxon>Conifers II</taxon>
        <taxon>Cupressales</taxon>
        <taxon>Taxaceae</taxon>
        <taxon>Taxus</taxon>
    </lineage>
</organism>
<dbReference type="EC" id="2.3.2.27" evidence="3"/>
<evidence type="ECO:0000256" key="9">
    <source>
        <dbReference type="ARBA" id="ARBA00076227"/>
    </source>
</evidence>
<dbReference type="CDD" id="cd21037">
    <property type="entry name" value="MLKL_NTD"/>
    <property type="match status" value="1"/>
</dbReference>
<evidence type="ECO:0000256" key="7">
    <source>
        <dbReference type="ARBA" id="ARBA00074389"/>
    </source>
</evidence>
<comment type="catalytic activity">
    <reaction evidence="1">
        <text>S-ubiquitinyl-[E2 ubiquitin-conjugating enzyme]-L-cysteine + [acceptor protein]-L-lysine = [E2 ubiquitin-conjugating enzyme]-L-cysteine + N(6)-ubiquitinyl-[acceptor protein]-L-lysine.</text>
        <dbReference type="EC" id="2.3.2.27"/>
    </reaction>
</comment>
<dbReference type="GO" id="GO:0016567">
    <property type="term" value="P:protein ubiquitination"/>
    <property type="evidence" value="ECO:0007669"/>
    <property type="project" value="InterPro"/>
</dbReference>
<keyword evidence="13" id="KW-1185">Reference proteome</keyword>
<dbReference type="EMBL" id="JAHRHJ020000003">
    <property type="protein sequence ID" value="KAH9323674.1"/>
    <property type="molecule type" value="Genomic_DNA"/>
</dbReference>